<protein>
    <recommendedName>
        <fullName evidence="4">DUF2507 domain-containing protein</fullName>
    </recommendedName>
</protein>
<evidence type="ECO:0008006" key="4">
    <source>
        <dbReference type="Google" id="ProtNLM"/>
    </source>
</evidence>
<dbReference type="Pfam" id="PF10702">
    <property type="entry name" value="DUF2507"/>
    <property type="match status" value="1"/>
</dbReference>
<dbReference type="SUPFAM" id="SSF111126">
    <property type="entry name" value="Ligand-binding domain in the NO signalling and Golgi transport"/>
    <property type="match status" value="1"/>
</dbReference>
<evidence type="ECO:0000313" key="3">
    <source>
        <dbReference type="Proteomes" id="UP000838102"/>
    </source>
</evidence>
<gene>
    <name evidence="2" type="ORF">LMG032447_01096</name>
</gene>
<keyword evidence="3" id="KW-1185">Reference proteome</keyword>
<comment type="caution">
    <text evidence="2">The sequence shown here is derived from an EMBL/GenBank/DDBJ whole genome shotgun (WGS) entry which is preliminary data.</text>
</comment>
<feature type="compositionally biased region" description="Polar residues" evidence="1">
    <location>
        <begin position="168"/>
        <end position="213"/>
    </location>
</feature>
<feature type="compositionally biased region" description="Low complexity" evidence="1">
    <location>
        <begin position="214"/>
        <end position="227"/>
    </location>
</feature>
<dbReference type="InterPro" id="IPR019642">
    <property type="entry name" value="DUF2507"/>
</dbReference>
<dbReference type="Gene3D" id="3.30.1380.20">
    <property type="entry name" value="Trafficking protein particle complex subunit 3"/>
    <property type="match status" value="1"/>
</dbReference>
<dbReference type="InterPro" id="IPR024096">
    <property type="entry name" value="NO_sig/Golgi_transp_ligand-bd"/>
</dbReference>
<name>A0ABN8HCZ9_9LACO</name>
<dbReference type="EMBL" id="CAKOEU010000005">
    <property type="protein sequence ID" value="CAH1855517.1"/>
    <property type="molecule type" value="Genomic_DNA"/>
</dbReference>
<organism evidence="2 3">
    <name type="scientific">Convivina praedatoris</name>
    <dbReference type="NCBI Taxonomy" id="2880963"/>
    <lineage>
        <taxon>Bacteria</taxon>
        <taxon>Bacillati</taxon>
        <taxon>Bacillota</taxon>
        <taxon>Bacilli</taxon>
        <taxon>Lactobacillales</taxon>
        <taxon>Lactobacillaceae</taxon>
        <taxon>Convivina</taxon>
    </lineage>
</organism>
<feature type="region of interest" description="Disordered" evidence="1">
    <location>
        <begin position="165"/>
        <end position="234"/>
    </location>
</feature>
<evidence type="ECO:0000313" key="2">
    <source>
        <dbReference type="EMBL" id="CAH1855517.1"/>
    </source>
</evidence>
<dbReference type="RefSeq" id="WP_248706474.1">
    <property type="nucleotide sequence ID" value="NZ_CAKOET010000005.1"/>
</dbReference>
<sequence>MNINTYDEMNAHPQSVNFFATLLLRDALLSNLLQTDYHGIAYWAGKELARQFPLDTIEELKQFFQTAGLGDLDISRQSSTEQIWFLKGSLVHQRLDLNRQADFNLETGFLAQQLENQVGAIAEGSYVIKNHSHRVVINILTDLDHPLNTDNPSEEVARRDTFLKKANDQSQQQAVSDLPSESTSSARPVQQSQQVDQHFLNNSTSSNRITPTLQSQAASSSHTTSTSVPHSEMATQSITNSLLAFQFDNEADFQSNSNH</sequence>
<proteinExistence type="predicted"/>
<dbReference type="Proteomes" id="UP000838102">
    <property type="component" value="Unassembled WGS sequence"/>
</dbReference>
<accession>A0ABN8HCZ9</accession>
<evidence type="ECO:0000256" key="1">
    <source>
        <dbReference type="SAM" id="MobiDB-lite"/>
    </source>
</evidence>
<reference evidence="2" key="1">
    <citation type="submission" date="2022-03" db="EMBL/GenBank/DDBJ databases">
        <authorList>
            <person name="Hettiarachchi G."/>
        </authorList>
    </citation>
    <scope>NUCLEOTIDE SEQUENCE</scope>
    <source>
        <strain evidence="2">LMG 32447</strain>
    </source>
</reference>